<evidence type="ECO:0000256" key="1">
    <source>
        <dbReference type="SAM" id="Phobius"/>
    </source>
</evidence>
<organism evidence="2 3">
    <name type="scientific">Halalkalibacterium halodurans (strain ATCC BAA-125 / DSM 18197 / FERM 7344 / JCM 9153 / C-125)</name>
    <name type="common">Bacillus halodurans</name>
    <dbReference type="NCBI Taxonomy" id="272558"/>
    <lineage>
        <taxon>Bacteria</taxon>
        <taxon>Bacillati</taxon>
        <taxon>Bacillota</taxon>
        <taxon>Bacilli</taxon>
        <taxon>Bacillales</taxon>
        <taxon>Bacillaceae</taxon>
        <taxon>Halalkalibacterium (ex Joshi et al. 2022)</taxon>
    </lineage>
</organism>
<keyword evidence="1" id="KW-0812">Transmembrane</keyword>
<keyword evidence="3" id="KW-1185">Reference proteome</keyword>
<dbReference type="HOGENOM" id="CLU_214206_0_0_9"/>
<feature type="transmembrane region" description="Helical" evidence="1">
    <location>
        <begin position="6"/>
        <end position="25"/>
    </location>
</feature>
<evidence type="ECO:0000313" key="3">
    <source>
        <dbReference type="Proteomes" id="UP000001258"/>
    </source>
</evidence>
<name>Q9K5V0_HALH5</name>
<gene>
    <name evidence="2" type="ordered locus">BH3988</name>
</gene>
<reference evidence="2 3" key="1">
    <citation type="journal article" date="2000" name="Nucleic Acids Res.">
        <title>Complete genome sequence of the alkaliphilic bacterium Bacillus halodurans and genomic sequence comparison with Bacillus subtilis.</title>
        <authorList>
            <person name="Takami H."/>
            <person name="Nakasone K."/>
            <person name="Takaki Y."/>
            <person name="Maeno G."/>
            <person name="Sasaki R."/>
            <person name="Masui N."/>
            <person name="Fuji F."/>
            <person name="Hirama C."/>
            <person name="Nakamura Y."/>
            <person name="Ogasawara N."/>
            <person name="Kuhara S."/>
            <person name="Horikoshi K."/>
        </authorList>
    </citation>
    <scope>NUCLEOTIDE SEQUENCE [LARGE SCALE GENOMIC DNA]</scope>
    <source>
        <strain evidence="3">ATCC BAA-125 / DSM 18197 / FERM 7344 / JCM 9153 / C-125</strain>
    </source>
</reference>
<dbReference type="PIR" id="D84148">
    <property type="entry name" value="D84148"/>
</dbReference>
<dbReference type="Proteomes" id="UP000001258">
    <property type="component" value="Chromosome"/>
</dbReference>
<dbReference type="AlphaFoldDB" id="Q9K5V0"/>
<keyword evidence="1" id="KW-0472">Membrane</keyword>
<protein>
    <submittedName>
        <fullName evidence="2">BH3988 protein</fullName>
    </submittedName>
</protein>
<dbReference type="KEGG" id="bha:BH3988"/>
<sequence length="51" mass="6208">MDLLESIIGILFWLLIIYMISRVFVHFDHQKKEMKSLHKKVDQLLEHTKNK</sequence>
<dbReference type="EMBL" id="BA000004">
    <property type="protein sequence ID" value="BAB07707.1"/>
    <property type="molecule type" value="Genomic_DNA"/>
</dbReference>
<evidence type="ECO:0000313" key="2">
    <source>
        <dbReference type="EMBL" id="BAB07707.1"/>
    </source>
</evidence>
<accession>Q9K5V0</accession>
<dbReference type="STRING" id="272558.gene:10729901"/>
<proteinExistence type="predicted"/>
<keyword evidence="1" id="KW-1133">Transmembrane helix</keyword>